<dbReference type="SUPFAM" id="SSF46565">
    <property type="entry name" value="Chaperone J-domain"/>
    <property type="match status" value="1"/>
</dbReference>
<evidence type="ECO:0000313" key="6">
    <source>
        <dbReference type="EMBL" id="KAG8461733.1"/>
    </source>
</evidence>
<dbReference type="SUPFAM" id="SSF82185">
    <property type="entry name" value="Histone H3 K4-specific methyltransferase SET7/9 N-terminal domain"/>
    <property type="match status" value="6"/>
</dbReference>
<keyword evidence="2" id="KW-0175">Coiled coil</keyword>
<proteinExistence type="predicted"/>
<dbReference type="Gene3D" id="1.10.287.110">
    <property type="entry name" value="DnaJ domain"/>
    <property type="match status" value="1"/>
</dbReference>
<dbReference type="InterPro" id="IPR013783">
    <property type="entry name" value="Ig-like_fold"/>
</dbReference>
<evidence type="ECO:0000313" key="7">
    <source>
        <dbReference type="Proteomes" id="UP000751190"/>
    </source>
</evidence>
<evidence type="ECO:0000259" key="5">
    <source>
        <dbReference type="PROSITE" id="PS50853"/>
    </source>
</evidence>
<sequence>MEAAEAREVLGVSATDEWSVVRLRYKKLALKLHPDKNPGDADAAGAFARLRVAYDALEKGHLAAESRAQAAGDEIERSAAAVWHEERMRARAAATDALRRAEEEARLALFETQRRRARANASPPKPAVTAVDESSITLAWEPPDEHLFGATALFELQYCLVRCADGPQSAWTYVWIVASAGLAQRTARKKNLLPAHRYAFRVRAQAADGLWSQFSPPSSPAAPGEPPEEMDRPETTRPLPLGARPGDAPGELVALRCRLPPERAPRPGGWQFEYRAVRGLWMAGGARADAASDAASDAAAAVASADAAGAAVGSSGALAAAASAPDGELHAEQHVLRGLHDRAAYLLRARARVTPGGVWSCWSDETGPIGVRPPPGTKPAQAGMLRTVSKALLAAGLRSSAKPPPEQGAKRFADGSTFVGNVAFGLAHGEGELRLASGAVCTGHFELDVLHGGRGTMVEADGETRYVGEWVRGARHGRGEQTWGGERGGFASYAGGWEEGLFHGQGTLTMRTGETYMGGWAAGLRAGDGEARAPKTGEWYRGGWAADRYAGKGAGRFVHADGSVYEGETLNGARHGDGVLVVPPATKGGVDVPGWTYKGRFRDNDVDGRGELVFTDGRRHVGGFEAGRKHGKGRFIWAGGDYTDGTWEQGELVGDSVCRLTFANGDVYEGGMRAGSQEGHGVYTRASGHSYSGGWQAGSRHGSGKSTSPNGDWYDGGWERDEPKGKGRGRRTFPAGVYEGALLDNQLTGKGKFVWADGRAYEGDWSSGTQSGHGVFTDSDGDRYTGQFAGGQFHGQGKLHEAGGDFFHGEFAGGQRVGKGKARITYASGDVYEGEVVGGTRQGYGTYTWRSSGDKYTGSWAADKMHGKGKLVKAAGSPQEGVWNAGDFVAQL</sequence>
<feature type="region of interest" description="Disordered" evidence="3">
    <location>
        <begin position="211"/>
        <end position="245"/>
    </location>
</feature>
<dbReference type="CDD" id="cd00063">
    <property type="entry name" value="FN3"/>
    <property type="match status" value="1"/>
</dbReference>
<dbReference type="OMA" id="AVWHEER"/>
<dbReference type="InterPro" id="IPR003409">
    <property type="entry name" value="MORN"/>
</dbReference>
<dbReference type="EMBL" id="JAGTXO010000024">
    <property type="protein sequence ID" value="KAG8461733.1"/>
    <property type="molecule type" value="Genomic_DNA"/>
</dbReference>
<keyword evidence="1" id="KW-0677">Repeat</keyword>
<name>A0A8J5X8G0_DIALT</name>
<organism evidence="6 7">
    <name type="scientific">Diacronema lutheri</name>
    <name type="common">Unicellular marine alga</name>
    <name type="synonym">Monochrysis lutheri</name>
    <dbReference type="NCBI Taxonomy" id="2081491"/>
    <lineage>
        <taxon>Eukaryota</taxon>
        <taxon>Haptista</taxon>
        <taxon>Haptophyta</taxon>
        <taxon>Pavlovophyceae</taxon>
        <taxon>Pavlovales</taxon>
        <taxon>Pavlovaceae</taxon>
        <taxon>Diacronema</taxon>
    </lineage>
</organism>
<dbReference type="PROSITE" id="PS50076">
    <property type="entry name" value="DNAJ_2"/>
    <property type="match status" value="1"/>
</dbReference>
<dbReference type="SMART" id="SM00698">
    <property type="entry name" value="MORN"/>
    <property type="match status" value="13"/>
</dbReference>
<dbReference type="Pfam" id="PF00226">
    <property type="entry name" value="DnaJ"/>
    <property type="match status" value="1"/>
</dbReference>
<dbReference type="PROSITE" id="PS50853">
    <property type="entry name" value="FN3"/>
    <property type="match status" value="1"/>
</dbReference>
<dbReference type="Proteomes" id="UP000751190">
    <property type="component" value="Unassembled WGS sequence"/>
</dbReference>
<dbReference type="Gene3D" id="2.20.110.10">
    <property type="entry name" value="Histone H3 K4-specific methyltransferase SET7/9 N-terminal domain"/>
    <property type="match status" value="5"/>
</dbReference>
<accession>A0A8J5X8G0</accession>
<dbReference type="SMART" id="SM00060">
    <property type="entry name" value="FN3"/>
    <property type="match status" value="1"/>
</dbReference>
<evidence type="ECO:0000256" key="2">
    <source>
        <dbReference type="SAM" id="Coils"/>
    </source>
</evidence>
<evidence type="ECO:0008006" key="8">
    <source>
        <dbReference type="Google" id="ProtNLM"/>
    </source>
</evidence>
<dbReference type="InterPro" id="IPR036869">
    <property type="entry name" value="J_dom_sf"/>
</dbReference>
<dbReference type="PANTHER" id="PTHR23084:SF263">
    <property type="entry name" value="MORN REPEAT-CONTAINING PROTEIN 1"/>
    <property type="match status" value="1"/>
</dbReference>
<dbReference type="InterPro" id="IPR001623">
    <property type="entry name" value="DnaJ_domain"/>
</dbReference>
<gene>
    <name evidence="6" type="ORF">KFE25_001351</name>
</gene>
<evidence type="ECO:0000259" key="4">
    <source>
        <dbReference type="PROSITE" id="PS50076"/>
    </source>
</evidence>
<dbReference type="SUPFAM" id="SSF49265">
    <property type="entry name" value="Fibronectin type III"/>
    <property type="match status" value="1"/>
</dbReference>
<reference evidence="6" key="1">
    <citation type="submission" date="2021-05" db="EMBL/GenBank/DDBJ databases">
        <title>The genome of the haptophyte Pavlova lutheri (Diacronema luteri, Pavlovales) - a model for lipid biosynthesis in eukaryotic algae.</title>
        <authorList>
            <person name="Hulatt C.J."/>
            <person name="Posewitz M.C."/>
        </authorList>
    </citation>
    <scope>NUCLEOTIDE SEQUENCE</scope>
    <source>
        <strain evidence="6">NIVA-4/92</strain>
    </source>
</reference>
<comment type="caution">
    <text evidence="6">The sequence shown here is derived from an EMBL/GenBank/DDBJ whole genome shotgun (WGS) entry which is preliminary data.</text>
</comment>
<dbReference type="PANTHER" id="PTHR23084">
    <property type="entry name" value="PHOSPHATIDYLINOSITOL-4-PHOSPHATE 5-KINASE RELATED"/>
    <property type="match status" value="1"/>
</dbReference>
<dbReference type="Pfam" id="PF00041">
    <property type="entry name" value="fn3"/>
    <property type="match status" value="1"/>
</dbReference>
<dbReference type="Pfam" id="PF02493">
    <property type="entry name" value="MORN"/>
    <property type="match status" value="13"/>
</dbReference>
<dbReference type="InterPro" id="IPR036116">
    <property type="entry name" value="FN3_sf"/>
</dbReference>
<feature type="coiled-coil region" evidence="2">
    <location>
        <begin position="84"/>
        <end position="120"/>
    </location>
</feature>
<feature type="region of interest" description="Disordered" evidence="3">
    <location>
        <begin position="694"/>
        <end position="730"/>
    </location>
</feature>
<dbReference type="Gene3D" id="2.60.40.10">
    <property type="entry name" value="Immunoglobulins"/>
    <property type="match status" value="1"/>
</dbReference>
<feature type="domain" description="J" evidence="4">
    <location>
        <begin position="5"/>
        <end position="76"/>
    </location>
</feature>
<feature type="domain" description="Fibronectin type-III" evidence="5">
    <location>
        <begin position="122"/>
        <end position="229"/>
    </location>
</feature>
<evidence type="ECO:0000256" key="3">
    <source>
        <dbReference type="SAM" id="MobiDB-lite"/>
    </source>
</evidence>
<dbReference type="PRINTS" id="PR00625">
    <property type="entry name" value="JDOMAIN"/>
</dbReference>
<protein>
    <recommendedName>
        <fullName evidence="8">J domain-containing protein</fullName>
    </recommendedName>
</protein>
<dbReference type="AlphaFoldDB" id="A0A8J5X8G0"/>
<dbReference type="CDD" id="cd06257">
    <property type="entry name" value="DnaJ"/>
    <property type="match status" value="1"/>
</dbReference>
<keyword evidence="7" id="KW-1185">Reference proteome</keyword>
<dbReference type="InterPro" id="IPR003961">
    <property type="entry name" value="FN3_dom"/>
</dbReference>
<dbReference type="OrthoDB" id="270720at2759"/>
<evidence type="ECO:0000256" key="1">
    <source>
        <dbReference type="ARBA" id="ARBA00022737"/>
    </source>
</evidence>
<dbReference type="SMART" id="SM00271">
    <property type="entry name" value="DnaJ"/>
    <property type="match status" value="1"/>
</dbReference>